<dbReference type="InterPro" id="IPR000845">
    <property type="entry name" value="Nucleoside_phosphorylase_d"/>
</dbReference>
<feature type="site" description="Important for substrate specificity" evidence="3">
    <location>
        <position position="158"/>
    </location>
</feature>
<comment type="function">
    <text evidence="3">Purine nucleoside phosphorylase involved in purine salvage.</text>
</comment>
<keyword evidence="1 3" id="KW-0328">Glycosyltransferase</keyword>
<dbReference type="GO" id="GO:0005829">
    <property type="term" value="C:cytosol"/>
    <property type="evidence" value="ECO:0007669"/>
    <property type="project" value="TreeGrafter"/>
</dbReference>
<evidence type="ECO:0000259" key="4">
    <source>
        <dbReference type="Pfam" id="PF01048"/>
    </source>
</evidence>
<dbReference type="Pfam" id="PF01048">
    <property type="entry name" value="PNP_UDP_1"/>
    <property type="match status" value="1"/>
</dbReference>
<dbReference type="InterPro" id="IPR035994">
    <property type="entry name" value="Nucleoside_phosphorylase_sf"/>
</dbReference>
<feature type="binding site" evidence="3">
    <location>
        <begin position="200"/>
        <end position="202"/>
    </location>
    <ligand>
        <name>substrate</name>
    </ligand>
</feature>
<dbReference type="UniPathway" id="UPA00606"/>
<keyword evidence="2 3" id="KW-0808">Transferase</keyword>
<feature type="binding site" evidence="3">
    <location>
        <position position="177"/>
    </location>
    <ligand>
        <name>phosphate</name>
        <dbReference type="ChEBI" id="CHEBI:43474"/>
    </ligand>
</feature>
<gene>
    <name evidence="5" type="ORF">GLW05_12345</name>
</gene>
<feature type="site" description="Important for substrate specificity" evidence="3">
    <location>
        <position position="212"/>
    </location>
</feature>
<evidence type="ECO:0000256" key="3">
    <source>
        <dbReference type="HAMAP-Rule" id="MF_01963"/>
    </source>
</evidence>
<dbReference type="EMBL" id="WMEQ01000008">
    <property type="protein sequence ID" value="MYL34388.1"/>
    <property type="molecule type" value="Genomic_DNA"/>
</dbReference>
<proteinExistence type="inferred from homology"/>
<dbReference type="CDD" id="cd09010">
    <property type="entry name" value="MTAP_SsMTAPII_like_MTIP"/>
    <property type="match status" value="1"/>
</dbReference>
<comment type="catalytic activity">
    <reaction evidence="3">
        <text>a purine D-ribonucleoside + phosphate = a purine nucleobase + alpha-D-ribose 1-phosphate</text>
        <dbReference type="Rhea" id="RHEA:19805"/>
        <dbReference type="ChEBI" id="CHEBI:26386"/>
        <dbReference type="ChEBI" id="CHEBI:43474"/>
        <dbReference type="ChEBI" id="CHEBI:57720"/>
        <dbReference type="ChEBI" id="CHEBI:142355"/>
        <dbReference type="EC" id="2.4.2.1"/>
    </reaction>
</comment>
<dbReference type="PANTHER" id="PTHR42679">
    <property type="entry name" value="S-METHYL-5'-THIOADENOSINE PHOSPHORYLASE"/>
    <property type="match status" value="1"/>
</dbReference>
<dbReference type="PANTHER" id="PTHR42679:SF2">
    <property type="entry name" value="S-METHYL-5'-THIOADENOSINE PHOSPHORYLASE"/>
    <property type="match status" value="1"/>
</dbReference>
<sequence length="268" mass="29638">MKMKVGIIGGTGFYDLVEGMEEISIQNEYGEAVVYKGIHADKEIYFLPRHGKHHDSLAHEINYRANMLALKELGIDHAISMCAVGSLNPDIPVGALALLDQFMDVTTNRTNTYSKYSVETTQPYCPNLRQNFLDAAEQLELSLTPTANYICVDGPRYETALEINVYKNWGMDVVGMTNGTEAALARELGIAYAVVTISTDLAAGTTDVPPDLDTHKNVVKDNQQTLKNLFLKTIELISENQPSIAHEAYERAIAARRDKLNKLAEASK</sequence>
<comment type="pathway">
    <text evidence="3">Purine metabolism; purine nucleoside salvage.</text>
</comment>
<name>A0A6I4ZW54_9BACI</name>
<accession>A0A6I4ZW54</accession>
<feature type="binding site" evidence="3">
    <location>
        <position position="11"/>
    </location>
    <ligand>
        <name>phosphate</name>
        <dbReference type="ChEBI" id="CHEBI:43474"/>
    </ligand>
</feature>
<dbReference type="GO" id="GO:0019509">
    <property type="term" value="P:L-methionine salvage from methylthioadenosine"/>
    <property type="evidence" value="ECO:0007669"/>
    <property type="project" value="TreeGrafter"/>
</dbReference>
<feature type="binding site" evidence="3">
    <location>
        <begin position="49"/>
        <end position="50"/>
    </location>
    <ligand>
        <name>phosphate</name>
        <dbReference type="ChEBI" id="CHEBI:43474"/>
    </ligand>
</feature>
<comment type="caution">
    <text evidence="3">Lacks conserved residue(s) required for the propagation of feature annotation.</text>
</comment>
<comment type="caution">
    <text evidence="5">The sequence shown here is derived from an EMBL/GenBank/DDBJ whole genome shotgun (WGS) entry which is preliminary data.</text>
</comment>
<dbReference type="GO" id="GO:0017061">
    <property type="term" value="F:S-methyl-5-thioadenosine phosphorylase activity"/>
    <property type="evidence" value="ECO:0007669"/>
    <property type="project" value="InterPro"/>
</dbReference>
<dbReference type="Gene3D" id="3.40.50.1580">
    <property type="entry name" value="Nucleoside phosphorylase domain"/>
    <property type="match status" value="1"/>
</dbReference>
<dbReference type="InterPro" id="IPR010044">
    <property type="entry name" value="MTAP"/>
</dbReference>
<keyword evidence="3" id="KW-0660">Purine salvage</keyword>
<dbReference type="Proteomes" id="UP000468638">
    <property type="component" value="Unassembled WGS sequence"/>
</dbReference>
<feature type="domain" description="Nucleoside phosphorylase" evidence="4">
    <location>
        <begin position="4"/>
        <end position="234"/>
    </location>
</feature>
<reference evidence="5 6" key="1">
    <citation type="submission" date="2019-11" db="EMBL/GenBank/DDBJ databases">
        <title>Genome sequences of 17 halophilic strains isolated from different environments.</title>
        <authorList>
            <person name="Furrow R.E."/>
        </authorList>
    </citation>
    <scope>NUCLEOTIDE SEQUENCE [LARGE SCALE GENOMIC DNA]</scope>
    <source>
        <strain evidence="5 6">22514_16_FS</strain>
    </source>
</reference>
<protein>
    <recommendedName>
        <fullName evidence="3">Purine nucleoside phosphorylase</fullName>
        <shortName evidence="3">PNP</shortName>
        <ecNumber evidence="3">2.4.2.1</ecNumber>
    </recommendedName>
</protein>
<comment type="subunit">
    <text evidence="3">Homohexamer. Dimer of a homotrimer.</text>
</comment>
<dbReference type="GO" id="GO:0006166">
    <property type="term" value="P:purine ribonucleoside salvage"/>
    <property type="evidence" value="ECO:0007669"/>
    <property type="project" value="UniProtKB-UniRule"/>
</dbReference>
<evidence type="ECO:0000313" key="5">
    <source>
        <dbReference type="EMBL" id="MYL34388.1"/>
    </source>
</evidence>
<organism evidence="5 6">
    <name type="scientific">Pontibacillus yanchengensis</name>
    <dbReference type="NCBI Taxonomy" id="462910"/>
    <lineage>
        <taxon>Bacteria</taxon>
        <taxon>Bacillati</taxon>
        <taxon>Bacillota</taxon>
        <taxon>Bacilli</taxon>
        <taxon>Bacillales</taxon>
        <taxon>Bacillaceae</taxon>
        <taxon>Pontibacillus</taxon>
    </lineage>
</organism>
<evidence type="ECO:0000256" key="2">
    <source>
        <dbReference type="ARBA" id="ARBA00022679"/>
    </source>
</evidence>
<dbReference type="SUPFAM" id="SSF53167">
    <property type="entry name" value="Purine and uridine phosphorylases"/>
    <property type="match status" value="1"/>
</dbReference>
<feature type="binding site" evidence="3">
    <location>
        <position position="176"/>
    </location>
    <ligand>
        <name>substrate</name>
    </ligand>
</feature>
<dbReference type="AlphaFoldDB" id="A0A6I4ZW54"/>
<evidence type="ECO:0000313" key="6">
    <source>
        <dbReference type="Proteomes" id="UP000468638"/>
    </source>
</evidence>
<dbReference type="EC" id="2.4.2.1" evidence="3"/>
<evidence type="ECO:0000256" key="1">
    <source>
        <dbReference type="ARBA" id="ARBA00022676"/>
    </source>
</evidence>
<comment type="similarity">
    <text evidence="3">Belongs to the PNP/MTAP phosphorylase family. MTAP subfamily.</text>
</comment>
<dbReference type="HAMAP" id="MF_01963">
    <property type="entry name" value="MTAP"/>
    <property type="match status" value="1"/>
</dbReference>
<comment type="miscellaneous">
    <text evidence="3">Although this enzyme belongs to the family of MTA phosphorylases based on sequence homology, it lacks several conserved amino acids in the substrate binding pocket that confer specificity towards MTA.</text>
</comment>